<dbReference type="EMBL" id="CP001581">
    <property type="protein sequence ID" value="ACO85323.1"/>
    <property type="molecule type" value="Genomic_DNA"/>
</dbReference>
<sequence>MIKTTLEEMENKREDKLGHLTKFLKSDGISLINDNVATVDKKKVIETETDIIVAGNAVVGELEEFIGGYSLNISKEGLLDWEEDWFGGTINLHYINREQQLILDGKRYV</sequence>
<reference evidence="1 2" key="1">
    <citation type="submission" date="2008-10" db="EMBL/GenBank/DDBJ databases">
        <title>Genome sequence of Clostridium botulinum A2 Kyoto.</title>
        <authorList>
            <person name="Shrivastava S."/>
            <person name="Brinkac L.M."/>
            <person name="Brown J.L."/>
            <person name="Bruce D."/>
            <person name="Detter C.C."/>
            <person name="Johnson E.A."/>
            <person name="Munk C.A."/>
            <person name="Smith L.A."/>
            <person name="Smith T.J."/>
            <person name="Sutton G."/>
            <person name="Brettin T.S."/>
        </authorList>
    </citation>
    <scope>NUCLEOTIDE SEQUENCE [LARGE SCALE GENOMIC DNA]</scope>
    <source>
        <strain evidence="2">Kyoto / Type A2</strain>
    </source>
</reference>
<evidence type="ECO:0000313" key="2">
    <source>
        <dbReference type="Proteomes" id="UP000001374"/>
    </source>
</evidence>
<protein>
    <submittedName>
        <fullName evidence="1">Uncharacterized protein</fullName>
    </submittedName>
</protein>
<dbReference type="Proteomes" id="UP000001374">
    <property type="component" value="Chromosome"/>
</dbReference>
<name>C1FTK7_CLOBJ</name>
<gene>
    <name evidence="1" type="ordered locus">CLM_2959</name>
</gene>
<dbReference type="RefSeq" id="WP_012704696.1">
    <property type="nucleotide sequence ID" value="NC_012563.1"/>
</dbReference>
<dbReference type="HOGENOM" id="CLU_2286546_0_0_9"/>
<dbReference type="KEGG" id="cby:CLM_2959"/>
<proteinExistence type="predicted"/>
<accession>C1FTK7</accession>
<dbReference type="AlphaFoldDB" id="C1FTK7"/>
<organism evidence="1 2">
    <name type="scientific">Clostridium botulinum (strain Kyoto / Type A2)</name>
    <dbReference type="NCBI Taxonomy" id="536232"/>
    <lineage>
        <taxon>Bacteria</taxon>
        <taxon>Bacillati</taxon>
        <taxon>Bacillota</taxon>
        <taxon>Clostridia</taxon>
        <taxon>Eubacteriales</taxon>
        <taxon>Clostridiaceae</taxon>
        <taxon>Clostridium</taxon>
    </lineage>
</organism>
<evidence type="ECO:0000313" key="1">
    <source>
        <dbReference type="EMBL" id="ACO85323.1"/>
    </source>
</evidence>